<protein>
    <submittedName>
        <fullName evidence="1">3531_t:CDS:1</fullName>
    </submittedName>
</protein>
<evidence type="ECO:0000313" key="2">
    <source>
        <dbReference type="Proteomes" id="UP000789920"/>
    </source>
</evidence>
<reference evidence="1" key="1">
    <citation type="submission" date="2021-06" db="EMBL/GenBank/DDBJ databases">
        <authorList>
            <person name="Kallberg Y."/>
            <person name="Tangrot J."/>
            <person name="Rosling A."/>
        </authorList>
    </citation>
    <scope>NUCLEOTIDE SEQUENCE</scope>
    <source>
        <strain evidence="1">MA461A</strain>
    </source>
</reference>
<comment type="caution">
    <text evidence="1">The sequence shown here is derived from an EMBL/GenBank/DDBJ whole genome shotgun (WGS) entry which is preliminary data.</text>
</comment>
<accession>A0ACA9MAL3</accession>
<dbReference type="Proteomes" id="UP000789920">
    <property type="component" value="Unassembled WGS sequence"/>
</dbReference>
<sequence>SKASKDNNSTNYKTDNKKQNSTQEENRRGKEIFSETKKRLMNWIINEPKENYFTHHIQQLNQIIFDDKSTN</sequence>
<organism evidence="1 2">
    <name type="scientific">Racocetra persica</name>
    <dbReference type="NCBI Taxonomy" id="160502"/>
    <lineage>
        <taxon>Eukaryota</taxon>
        <taxon>Fungi</taxon>
        <taxon>Fungi incertae sedis</taxon>
        <taxon>Mucoromycota</taxon>
        <taxon>Glomeromycotina</taxon>
        <taxon>Glomeromycetes</taxon>
        <taxon>Diversisporales</taxon>
        <taxon>Gigasporaceae</taxon>
        <taxon>Racocetra</taxon>
    </lineage>
</organism>
<evidence type="ECO:0000313" key="1">
    <source>
        <dbReference type="EMBL" id="CAG8580453.1"/>
    </source>
</evidence>
<feature type="non-terminal residue" evidence="1">
    <location>
        <position position="1"/>
    </location>
</feature>
<keyword evidence="2" id="KW-1185">Reference proteome</keyword>
<dbReference type="EMBL" id="CAJVQC010007520">
    <property type="protein sequence ID" value="CAG8580453.1"/>
    <property type="molecule type" value="Genomic_DNA"/>
</dbReference>
<gene>
    <name evidence="1" type="ORF">RPERSI_LOCUS5123</name>
</gene>
<name>A0ACA9MAL3_9GLOM</name>
<proteinExistence type="predicted"/>